<dbReference type="EMBL" id="BQNB010018845">
    <property type="protein sequence ID" value="GJT78900.1"/>
    <property type="molecule type" value="Genomic_DNA"/>
</dbReference>
<reference evidence="2" key="1">
    <citation type="journal article" date="2022" name="Int. J. Mol. Sci.">
        <title>Draft Genome of Tanacetum Coccineum: Genomic Comparison of Closely Related Tanacetum-Family Plants.</title>
        <authorList>
            <person name="Yamashiro T."/>
            <person name="Shiraishi A."/>
            <person name="Nakayama K."/>
            <person name="Satake H."/>
        </authorList>
    </citation>
    <scope>NUCLEOTIDE SEQUENCE</scope>
</reference>
<accession>A0ABQ5GUW9</accession>
<protein>
    <submittedName>
        <fullName evidence="2">Uncharacterized protein</fullName>
    </submittedName>
</protein>
<sequence>MARKGLHTSVDKDDSEGSDEDSEQDDSVTGTKTPINHVPVAMKTPSIATYKIIKQGEKGAYQIVREDGTDIVYINLGAMLKDITRDDLTELYRIVMNRYGMVDQEDKLEKLFWKYLKDMFEEPFFNISLSAEDVNLCWKLISCWMERLNEDCYKHVENDGKARFGFRK</sequence>
<comment type="caution">
    <text evidence="2">The sequence shown here is derived from an EMBL/GenBank/DDBJ whole genome shotgun (WGS) entry which is preliminary data.</text>
</comment>
<gene>
    <name evidence="2" type="ORF">Tco_1045625</name>
</gene>
<evidence type="ECO:0000256" key="1">
    <source>
        <dbReference type="SAM" id="MobiDB-lite"/>
    </source>
</evidence>
<feature type="compositionally biased region" description="Acidic residues" evidence="1">
    <location>
        <begin position="13"/>
        <end position="26"/>
    </location>
</feature>
<reference evidence="2" key="2">
    <citation type="submission" date="2022-01" db="EMBL/GenBank/DDBJ databases">
        <authorList>
            <person name="Yamashiro T."/>
            <person name="Shiraishi A."/>
            <person name="Satake H."/>
            <person name="Nakayama K."/>
        </authorList>
    </citation>
    <scope>NUCLEOTIDE SEQUENCE</scope>
</reference>
<dbReference type="Proteomes" id="UP001151760">
    <property type="component" value="Unassembled WGS sequence"/>
</dbReference>
<evidence type="ECO:0000313" key="2">
    <source>
        <dbReference type="EMBL" id="GJT78900.1"/>
    </source>
</evidence>
<feature type="region of interest" description="Disordered" evidence="1">
    <location>
        <begin position="1"/>
        <end position="36"/>
    </location>
</feature>
<name>A0ABQ5GUW9_9ASTR</name>
<proteinExistence type="predicted"/>
<organism evidence="2 3">
    <name type="scientific">Tanacetum coccineum</name>
    <dbReference type="NCBI Taxonomy" id="301880"/>
    <lineage>
        <taxon>Eukaryota</taxon>
        <taxon>Viridiplantae</taxon>
        <taxon>Streptophyta</taxon>
        <taxon>Embryophyta</taxon>
        <taxon>Tracheophyta</taxon>
        <taxon>Spermatophyta</taxon>
        <taxon>Magnoliopsida</taxon>
        <taxon>eudicotyledons</taxon>
        <taxon>Gunneridae</taxon>
        <taxon>Pentapetalae</taxon>
        <taxon>asterids</taxon>
        <taxon>campanulids</taxon>
        <taxon>Asterales</taxon>
        <taxon>Asteraceae</taxon>
        <taxon>Asteroideae</taxon>
        <taxon>Anthemideae</taxon>
        <taxon>Anthemidinae</taxon>
        <taxon>Tanacetum</taxon>
    </lineage>
</organism>
<evidence type="ECO:0000313" key="3">
    <source>
        <dbReference type="Proteomes" id="UP001151760"/>
    </source>
</evidence>
<keyword evidence="3" id="KW-1185">Reference proteome</keyword>